<dbReference type="EMBL" id="ACDX02000007">
    <property type="protein sequence ID" value="EFC88523.1"/>
    <property type="molecule type" value="Genomic_DNA"/>
</dbReference>
<protein>
    <submittedName>
        <fullName evidence="1">Uncharacterized protein</fullName>
    </submittedName>
</protein>
<dbReference type="RefSeq" id="WP_003742581.1">
    <property type="nucleotide sequence ID" value="NZ_ACDX02000007.1"/>
</dbReference>
<proteinExistence type="predicted"/>
<name>D2ZWA9_NEIM2</name>
<reference evidence="1 2" key="1">
    <citation type="submission" date="2009-10" db="EMBL/GenBank/DDBJ databases">
        <authorList>
            <person name="Weinstock G."/>
            <person name="Sodergren E."/>
            <person name="Clifton S."/>
            <person name="Fulton L."/>
            <person name="Fulton B."/>
            <person name="Courtney L."/>
            <person name="Fronick C."/>
            <person name="Harrison M."/>
            <person name="Strong C."/>
            <person name="Farmer C."/>
            <person name="Delahaunty K."/>
            <person name="Markovic C."/>
            <person name="Hall O."/>
            <person name="Minx P."/>
            <person name="Tomlinson C."/>
            <person name="Mitreva M."/>
            <person name="Nelson J."/>
            <person name="Hou S."/>
            <person name="Wollam A."/>
            <person name="Pepin K.H."/>
            <person name="Johnson M."/>
            <person name="Bhonagiri V."/>
            <person name="Nash W.E."/>
            <person name="Warren W."/>
            <person name="Chinwalla A."/>
            <person name="Mardis E.R."/>
            <person name="Wilson R.K."/>
        </authorList>
    </citation>
    <scope>NUCLEOTIDE SEQUENCE [LARGE SCALE GENOMIC DNA]</scope>
    <source>
        <strain evidence="2">ATCC 25996 / DSM 4631 / NCTC 10774 / M26</strain>
    </source>
</reference>
<gene>
    <name evidence="1" type="ORF">NEIMUCOT_04902</name>
</gene>
<dbReference type="AlphaFoldDB" id="D2ZWA9"/>
<accession>D2ZWA9</accession>
<evidence type="ECO:0000313" key="2">
    <source>
        <dbReference type="Proteomes" id="UP000003344"/>
    </source>
</evidence>
<comment type="caution">
    <text evidence="1">The sequence shown here is derived from an EMBL/GenBank/DDBJ whole genome shotgun (WGS) entry which is preliminary data.</text>
</comment>
<evidence type="ECO:0000313" key="1">
    <source>
        <dbReference type="EMBL" id="EFC88523.1"/>
    </source>
</evidence>
<sequence length="66" mass="7580">MQTTNPFSGSLKIDSTPSRYRLIKLGKQMAHLPIDLKIPRIFYGVPFWEMPDLQDIDDGFQELVVA</sequence>
<organism evidence="1 2">
    <name type="scientific">Neisseria mucosa (strain ATCC 25996 / DSM 4631 / NCTC 10774 / M26)</name>
    <dbReference type="NCBI Taxonomy" id="546266"/>
    <lineage>
        <taxon>Bacteria</taxon>
        <taxon>Pseudomonadati</taxon>
        <taxon>Pseudomonadota</taxon>
        <taxon>Betaproteobacteria</taxon>
        <taxon>Neisseriales</taxon>
        <taxon>Neisseriaceae</taxon>
        <taxon>Neisseria</taxon>
    </lineage>
</organism>
<dbReference type="Proteomes" id="UP000003344">
    <property type="component" value="Unassembled WGS sequence"/>
</dbReference>